<comment type="caution">
    <text evidence="1">The sequence shown here is derived from an EMBL/GenBank/DDBJ whole genome shotgun (WGS) entry which is preliminary data.</text>
</comment>
<dbReference type="EMBL" id="MCAS01000023">
    <property type="protein sequence ID" value="RKF43598.1"/>
    <property type="molecule type" value="Genomic_DNA"/>
</dbReference>
<protein>
    <submittedName>
        <fullName evidence="1">Uncharacterized protein</fullName>
    </submittedName>
</protein>
<sequence length="354" mass="39578">MPRPANSFLETQILEDACDAFERSTGIYTAKPVRKVVPYGDAAIEFDLSGRKFTMPVHIKTRASSVDIASIILAQHRLHATKPRSRQRPLMLVAPHVDPELAGRLIEQNVPFLDAGGNAFLSEPEGMVMISGRPKPQHAQKPQTGRATTRKGLQVMFAIATQRGLVSQPYRTIAEASGVALSTANQVIDDLQFRGLVALKSSGERIFPDWQKFVFEWASLYQTRLRFKLGARRFASTTPDWWRVFDFANFDARLGGESAADILTHELKAAKVTLYSRAPLGSQFMLNARLRPDPRGDVEILESFWPESLERGWTEPGRQPLVHPFLIYADLVASGDSRNLSTAAQIYEQYITQP</sequence>
<accession>A0A420GEH6</accession>
<dbReference type="RefSeq" id="WP_120346316.1">
    <property type="nucleotide sequence ID" value="NZ_MCAS01000023.1"/>
</dbReference>
<evidence type="ECO:0000313" key="1">
    <source>
        <dbReference type="EMBL" id="RKF43598.1"/>
    </source>
</evidence>
<reference evidence="1 2" key="1">
    <citation type="submission" date="2016-07" db="EMBL/GenBank/DDBJ databases">
        <title>Genome analysis of Burkholderia fungorum ES3-20.</title>
        <authorList>
            <person name="Xu D."/>
            <person name="Yao R."/>
            <person name="Zheng S."/>
        </authorList>
    </citation>
    <scope>NUCLEOTIDE SEQUENCE [LARGE SCALE GENOMIC DNA]</scope>
    <source>
        <strain evidence="1 2">ES3-20</strain>
    </source>
</reference>
<dbReference type="AlphaFoldDB" id="A0A420GEH6"/>
<dbReference type="InterPro" id="IPR019238">
    <property type="entry name" value="AbiEi_2"/>
</dbReference>
<gene>
    <name evidence="1" type="ORF">BCY88_06385</name>
</gene>
<organism evidence="1 2">
    <name type="scientific">Paraburkholderia fungorum</name>
    <dbReference type="NCBI Taxonomy" id="134537"/>
    <lineage>
        <taxon>Bacteria</taxon>
        <taxon>Pseudomonadati</taxon>
        <taxon>Pseudomonadota</taxon>
        <taxon>Betaproteobacteria</taxon>
        <taxon>Burkholderiales</taxon>
        <taxon>Burkholderiaceae</taxon>
        <taxon>Paraburkholderia</taxon>
    </lineage>
</organism>
<dbReference type="Proteomes" id="UP000283709">
    <property type="component" value="Unassembled WGS sequence"/>
</dbReference>
<name>A0A420GEH6_9BURK</name>
<dbReference type="OrthoDB" id="6630012at2"/>
<evidence type="ECO:0000313" key="2">
    <source>
        <dbReference type="Proteomes" id="UP000283709"/>
    </source>
</evidence>
<dbReference type="Pfam" id="PF09952">
    <property type="entry name" value="AbiEi_2"/>
    <property type="match status" value="1"/>
</dbReference>
<proteinExistence type="predicted"/>